<keyword evidence="4 6" id="KW-0520">NAD</keyword>
<dbReference type="Gene3D" id="3.40.50.10330">
    <property type="entry name" value="Probable inorganic polyphosphate/atp-NAD kinase, domain 1"/>
    <property type="match status" value="1"/>
</dbReference>
<dbReference type="OMA" id="SMCHFEI"/>
<evidence type="ECO:0000256" key="2">
    <source>
        <dbReference type="ARBA" id="ARBA00022777"/>
    </source>
</evidence>
<feature type="active site" description="Proton acceptor" evidence="6">
    <location>
        <position position="68"/>
    </location>
</feature>
<dbReference type="PANTHER" id="PTHR20275:SF0">
    <property type="entry name" value="NAD KINASE"/>
    <property type="match status" value="1"/>
</dbReference>
<sequence length="283" mass="29480">MPKYALVINEDKPMAVTTGEEILQRLEASGAAVLLHPAAAGRLGRPDLAAPEGPAWGEVDMLIVLGGDGTLIRAVQRVAPYGVPVLGINTGHLGFLTAMESGDALAELDRVLAGSYLLEERMMLEATVVRDGLALATMPALNDAVISKGPRARMVHLEVSVGETVVARYRADGVIVATPTGSTAYSLSAGGPVVEPTVDCLLVTPICPHTMSARSIVVGADVALAIRVAASPGEVGLSADGSDPFPLLPGDVVRVGRAPYTARLVRLPGYRFYDVLRQKLSGT</sequence>
<accession>A0A953I8I6</accession>
<comment type="function">
    <text evidence="6">Involved in the regulation of the intracellular balance of NAD and NADP, and is a key enzyme in the biosynthesis of NADP. Catalyzes specifically the phosphorylation on 2'-hydroxyl of the adenosine moiety of NAD to yield NADP.</text>
</comment>
<organism evidence="7 8">
    <name type="scientific">Symbiobacterium thermophilum</name>
    <dbReference type="NCBI Taxonomy" id="2734"/>
    <lineage>
        <taxon>Bacteria</taxon>
        <taxon>Bacillati</taxon>
        <taxon>Bacillota</taxon>
        <taxon>Clostridia</taxon>
        <taxon>Eubacteriales</taxon>
        <taxon>Symbiobacteriaceae</taxon>
        <taxon>Symbiobacterium</taxon>
    </lineage>
</organism>
<keyword evidence="6" id="KW-0067">ATP-binding</keyword>
<comment type="subcellular location">
    <subcellularLocation>
        <location evidence="6">Cytoplasm</location>
    </subcellularLocation>
</comment>
<dbReference type="AlphaFoldDB" id="A0A953I8I6"/>
<keyword evidence="1 6" id="KW-0808">Transferase</keyword>
<comment type="catalytic activity">
    <reaction evidence="5 6">
        <text>NAD(+) + ATP = ADP + NADP(+) + H(+)</text>
        <dbReference type="Rhea" id="RHEA:18629"/>
        <dbReference type="ChEBI" id="CHEBI:15378"/>
        <dbReference type="ChEBI" id="CHEBI:30616"/>
        <dbReference type="ChEBI" id="CHEBI:57540"/>
        <dbReference type="ChEBI" id="CHEBI:58349"/>
        <dbReference type="ChEBI" id="CHEBI:456216"/>
        <dbReference type="EC" id="2.7.1.23"/>
    </reaction>
</comment>
<dbReference type="Pfam" id="PF20143">
    <property type="entry name" value="NAD_kinase_C"/>
    <property type="match status" value="1"/>
</dbReference>
<dbReference type="GO" id="GO:0051287">
    <property type="term" value="F:NAD binding"/>
    <property type="evidence" value="ECO:0007669"/>
    <property type="project" value="UniProtKB-ARBA"/>
</dbReference>
<evidence type="ECO:0000256" key="6">
    <source>
        <dbReference type="HAMAP-Rule" id="MF_00361"/>
    </source>
</evidence>
<comment type="cofactor">
    <cofactor evidence="6">
        <name>a divalent metal cation</name>
        <dbReference type="ChEBI" id="CHEBI:60240"/>
    </cofactor>
</comment>
<evidence type="ECO:0000256" key="3">
    <source>
        <dbReference type="ARBA" id="ARBA00022857"/>
    </source>
</evidence>
<keyword evidence="6" id="KW-0547">Nucleotide-binding</keyword>
<dbReference type="GO" id="GO:0019674">
    <property type="term" value="P:NAD+ metabolic process"/>
    <property type="evidence" value="ECO:0007669"/>
    <property type="project" value="InterPro"/>
</dbReference>
<dbReference type="InterPro" id="IPR017437">
    <property type="entry name" value="ATP-NAD_kinase_PpnK-typ_C"/>
</dbReference>
<dbReference type="Gene3D" id="2.60.200.30">
    <property type="entry name" value="Probable inorganic polyphosphate/atp-NAD kinase, domain 2"/>
    <property type="match status" value="1"/>
</dbReference>
<gene>
    <name evidence="6" type="primary">nadK</name>
    <name evidence="7" type="ORF">CWE10_09430</name>
</gene>
<dbReference type="GO" id="GO:0003951">
    <property type="term" value="F:NAD+ kinase activity"/>
    <property type="evidence" value="ECO:0007669"/>
    <property type="project" value="UniProtKB-UniRule"/>
</dbReference>
<evidence type="ECO:0000313" key="7">
    <source>
        <dbReference type="EMBL" id="MBY6276418.1"/>
    </source>
</evidence>
<dbReference type="Pfam" id="PF01513">
    <property type="entry name" value="NAD_kinase"/>
    <property type="match status" value="1"/>
</dbReference>
<dbReference type="GO" id="GO:0005737">
    <property type="term" value="C:cytoplasm"/>
    <property type="evidence" value="ECO:0007669"/>
    <property type="project" value="UniProtKB-SubCell"/>
</dbReference>
<feature type="binding site" evidence="6">
    <location>
        <begin position="183"/>
        <end position="188"/>
    </location>
    <ligand>
        <name>NAD(+)</name>
        <dbReference type="ChEBI" id="CHEBI:57540"/>
    </ligand>
</feature>
<dbReference type="GO" id="GO:0046872">
    <property type="term" value="F:metal ion binding"/>
    <property type="evidence" value="ECO:0007669"/>
    <property type="project" value="UniProtKB-UniRule"/>
</dbReference>
<name>A0A953I8I6_SYMTR</name>
<dbReference type="InterPro" id="IPR002504">
    <property type="entry name" value="NADK"/>
</dbReference>
<dbReference type="GO" id="GO:0006741">
    <property type="term" value="P:NADP+ biosynthetic process"/>
    <property type="evidence" value="ECO:0007669"/>
    <property type="project" value="UniProtKB-UniRule"/>
</dbReference>
<feature type="binding site" evidence="6">
    <location>
        <position position="153"/>
    </location>
    <ligand>
        <name>NAD(+)</name>
        <dbReference type="ChEBI" id="CHEBI:57540"/>
    </ligand>
</feature>
<dbReference type="InterPro" id="IPR016064">
    <property type="entry name" value="NAD/diacylglycerol_kinase_sf"/>
</dbReference>
<dbReference type="EMBL" id="PIUK01000079">
    <property type="protein sequence ID" value="MBY6276418.1"/>
    <property type="molecule type" value="Genomic_DNA"/>
</dbReference>
<dbReference type="RefSeq" id="WP_011195965.1">
    <property type="nucleotide sequence ID" value="NZ_JACSIR010000035.1"/>
</dbReference>
<comment type="caution">
    <text evidence="6">Lacks conserved residue(s) required for the propagation of feature annotation.</text>
</comment>
<feature type="binding site" evidence="6">
    <location>
        <position position="170"/>
    </location>
    <ligand>
        <name>NAD(+)</name>
        <dbReference type="ChEBI" id="CHEBI:57540"/>
    </ligand>
</feature>
<evidence type="ECO:0000256" key="1">
    <source>
        <dbReference type="ARBA" id="ARBA00022679"/>
    </source>
</evidence>
<keyword evidence="6" id="KW-0963">Cytoplasm</keyword>
<dbReference type="Proteomes" id="UP000732377">
    <property type="component" value="Unassembled WGS sequence"/>
</dbReference>
<evidence type="ECO:0000256" key="5">
    <source>
        <dbReference type="ARBA" id="ARBA00047925"/>
    </source>
</evidence>
<dbReference type="HAMAP" id="MF_00361">
    <property type="entry name" value="NAD_kinase"/>
    <property type="match status" value="1"/>
</dbReference>
<feature type="binding site" evidence="6">
    <location>
        <begin position="68"/>
        <end position="69"/>
    </location>
    <ligand>
        <name>NAD(+)</name>
        <dbReference type="ChEBI" id="CHEBI:57540"/>
    </ligand>
</feature>
<dbReference type="EC" id="2.7.1.23" evidence="6"/>
<dbReference type="PANTHER" id="PTHR20275">
    <property type="entry name" value="NAD KINASE"/>
    <property type="match status" value="1"/>
</dbReference>
<feature type="binding site" evidence="6">
    <location>
        <position position="172"/>
    </location>
    <ligand>
        <name>NAD(+)</name>
        <dbReference type="ChEBI" id="CHEBI:57540"/>
    </ligand>
</feature>
<dbReference type="GO" id="GO:0005524">
    <property type="term" value="F:ATP binding"/>
    <property type="evidence" value="ECO:0007669"/>
    <property type="project" value="UniProtKB-KW"/>
</dbReference>
<protein>
    <recommendedName>
        <fullName evidence="6">NAD kinase</fullName>
        <ecNumber evidence="6">2.7.1.23</ecNumber>
    </recommendedName>
    <alternativeName>
        <fullName evidence="6">ATP-dependent NAD kinase</fullName>
    </alternativeName>
</protein>
<comment type="caution">
    <text evidence="7">The sequence shown here is derived from an EMBL/GenBank/DDBJ whole genome shotgun (WGS) entry which is preliminary data.</text>
</comment>
<reference evidence="7" key="1">
    <citation type="submission" date="2017-11" db="EMBL/GenBank/DDBJ databases">
        <title>Three new genomes from thermophilic consortium.</title>
        <authorList>
            <person name="Quaggio R."/>
            <person name="Amgarten D."/>
            <person name="Setubal J.C."/>
        </authorList>
    </citation>
    <scope>NUCLEOTIDE SEQUENCE</scope>
    <source>
        <strain evidence="7">ZCTH01-B2</strain>
    </source>
</reference>
<dbReference type="SMR" id="A0A953I8I6"/>
<dbReference type="SUPFAM" id="SSF111331">
    <property type="entry name" value="NAD kinase/diacylglycerol kinase-like"/>
    <property type="match status" value="1"/>
</dbReference>
<keyword evidence="2 6" id="KW-0418">Kinase</keyword>
<keyword evidence="3 6" id="KW-0521">NADP</keyword>
<dbReference type="InterPro" id="IPR017438">
    <property type="entry name" value="ATP-NAD_kinase_N"/>
</dbReference>
<evidence type="ECO:0000313" key="8">
    <source>
        <dbReference type="Proteomes" id="UP000732377"/>
    </source>
</evidence>
<comment type="similarity">
    <text evidence="6">Belongs to the NAD kinase family.</text>
</comment>
<feature type="binding site" evidence="6">
    <location>
        <position position="73"/>
    </location>
    <ligand>
        <name>NAD(+)</name>
        <dbReference type="ChEBI" id="CHEBI:57540"/>
    </ligand>
</feature>
<proteinExistence type="inferred from homology"/>
<evidence type="ECO:0000256" key="4">
    <source>
        <dbReference type="ARBA" id="ARBA00023027"/>
    </source>
</evidence>
<feature type="binding site" evidence="6">
    <location>
        <begin position="142"/>
        <end position="143"/>
    </location>
    <ligand>
        <name>NAD(+)</name>
        <dbReference type="ChEBI" id="CHEBI:57540"/>
    </ligand>
</feature>